<dbReference type="GO" id="GO:0006508">
    <property type="term" value="P:proteolysis"/>
    <property type="evidence" value="ECO:0007669"/>
    <property type="project" value="UniProtKB-KW"/>
</dbReference>
<dbReference type="PANTHER" id="PTHR47965">
    <property type="entry name" value="ASPARTYL PROTEASE-RELATED"/>
    <property type="match status" value="1"/>
</dbReference>
<evidence type="ECO:0000259" key="3">
    <source>
        <dbReference type="PROSITE" id="PS51767"/>
    </source>
</evidence>
<dbReference type="GO" id="GO:0004190">
    <property type="term" value="F:aspartic-type endopeptidase activity"/>
    <property type="evidence" value="ECO:0007669"/>
    <property type="project" value="InterPro"/>
</dbReference>
<accession>A0A364MT12</accession>
<dbReference type="GO" id="GO:0009277">
    <property type="term" value="C:fungal-type cell wall"/>
    <property type="evidence" value="ECO:0007669"/>
    <property type="project" value="TreeGrafter"/>
</dbReference>
<dbReference type="PANTHER" id="PTHR47965:SF105">
    <property type="entry name" value="ASPARTIC PROTEINASE YAPSIN-7"/>
    <property type="match status" value="1"/>
</dbReference>
<dbReference type="Gene3D" id="2.40.70.10">
    <property type="entry name" value="Acid Proteases"/>
    <property type="match status" value="2"/>
</dbReference>
<dbReference type="PRINTS" id="PR00792">
    <property type="entry name" value="PEPSIN"/>
</dbReference>
<name>A0A364MT12_STELY</name>
<evidence type="ECO:0000256" key="2">
    <source>
        <dbReference type="SAM" id="SignalP"/>
    </source>
</evidence>
<comment type="similarity">
    <text evidence="1">Belongs to the peptidase A1 family.</text>
</comment>
<evidence type="ECO:0000256" key="1">
    <source>
        <dbReference type="ARBA" id="ARBA00007447"/>
    </source>
</evidence>
<dbReference type="PROSITE" id="PS51767">
    <property type="entry name" value="PEPTIDASE_A1"/>
    <property type="match status" value="1"/>
</dbReference>
<gene>
    <name evidence="4" type="ORF">DDE83_008563</name>
</gene>
<keyword evidence="4" id="KW-0645">Protease</keyword>
<keyword evidence="5" id="KW-1185">Reference proteome</keyword>
<proteinExistence type="inferred from homology"/>
<keyword evidence="2" id="KW-0732">Signal</keyword>
<feature type="domain" description="Peptidase A1" evidence="3">
    <location>
        <begin position="36"/>
        <end position="393"/>
    </location>
</feature>
<evidence type="ECO:0000313" key="5">
    <source>
        <dbReference type="Proteomes" id="UP000249619"/>
    </source>
</evidence>
<feature type="chain" id="PRO_5017040461" evidence="2">
    <location>
        <begin position="18"/>
        <end position="414"/>
    </location>
</feature>
<dbReference type="CDD" id="cd05471">
    <property type="entry name" value="pepsin_like"/>
    <property type="match status" value="1"/>
</dbReference>
<dbReference type="InterPro" id="IPR001461">
    <property type="entry name" value="Aspartic_peptidase_A1"/>
</dbReference>
<dbReference type="GO" id="GO:0005576">
    <property type="term" value="C:extracellular region"/>
    <property type="evidence" value="ECO:0007669"/>
    <property type="project" value="TreeGrafter"/>
</dbReference>
<organism evidence="4 5">
    <name type="scientific">Stemphylium lycopersici</name>
    <name type="common">Tomato gray leaf spot disease fungus</name>
    <name type="synonym">Thyrospora lycopersici</name>
    <dbReference type="NCBI Taxonomy" id="183478"/>
    <lineage>
        <taxon>Eukaryota</taxon>
        <taxon>Fungi</taxon>
        <taxon>Dikarya</taxon>
        <taxon>Ascomycota</taxon>
        <taxon>Pezizomycotina</taxon>
        <taxon>Dothideomycetes</taxon>
        <taxon>Pleosporomycetidae</taxon>
        <taxon>Pleosporales</taxon>
        <taxon>Pleosporineae</taxon>
        <taxon>Pleosporaceae</taxon>
        <taxon>Stemphylium</taxon>
    </lineage>
</organism>
<dbReference type="EMBL" id="QGDH01000214">
    <property type="protein sequence ID" value="RAR02466.1"/>
    <property type="molecule type" value="Genomic_DNA"/>
</dbReference>
<dbReference type="GO" id="GO:0031505">
    <property type="term" value="P:fungal-type cell wall organization"/>
    <property type="evidence" value="ECO:0007669"/>
    <property type="project" value="TreeGrafter"/>
</dbReference>
<comment type="caution">
    <text evidence="4">The sequence shown here is derived from an EMBL/GenBank/DDBJ whole genome shotgun (WGS) entry which is preliminary data.</text>
</comment>
<evidence type="ECO:0000313" key="4">
    <source>
        <dbReference type="EMBL" id="RAR02466.1"/>
    </source>
</evidence>
<feature type="signal peptide" evidence="2">
    <location>
        <begin position="1"/>
        <end position="17"/>
    </location>
</feature>
<dbReference type="InterPro" id="IPR021109">
    <property type="entry name" value="Peptidase_aspartic_dom_sf"/>
</dbReference>
<protein>
    <submittedName>
        <fullName evidence="4">Eukaryotic aspartyl protease</fullName>
    </submittedName>
</protein>
<reference evidence="5" key="1">
    <citation type="submission" date="2018-05" db="EMBL/GenBank/DDBJ databases">
        <title>Draft genome sequence of Stemphylium lycopersici strain CIDEFI 213.</title>
        <authorList>
            <person name="Medina R."/>
            <person name="Franco M.E.E."/>
            <person name="Lucentini C.G."/>
            <person name="Saparrat M.C.N."/>
            <person name="Balatti P.A."/>
        </authorList>
    </citation>
    <scope>NUCLEOTIDE SEQUENCE [LARGE SCALE GENOMIC DNA]</scope>
    <source>
        <strain evidence="5">CIDEFI 213</strain>
    </source>
</reference>
<dbReference type="InterPro" id="IPR034164">
    <property type="entry name" value="Pepsin-like_dom"/>
</dbReference>
<sequence>MVRYALTFSALASSVLGAVPTVNIPLNLVHGSNHKISTELVDPSTNRSIEVVVDQGSENFWVFGPDSIRNWGCRSLGCAGPCNETVQPFYDYPNSPTASKPMPFPSTYAYGGNSKLIWGHVAVNDSFQFVSDAGLSSTVDTKAAISYYMQSRIGDDGTCTPGFAFDHGILGISPYYRTPRWNTTGPHVRHDLLEAGAISAPVQSLWFDEAPEGIEDTFTGHVVFGGVDHSKYTGELVKVPMVEAPFGGVTLGYYVNPPVVSVNGVTFNNSDIISSSCLVDSGTTMDSLPVNYNQRDQFAAAAGLSVDDTGVIGWNGTCESIPKDVTFDLEFTGVEGKKVTIKVPLRTYARTGVNSFSGLCSMSLSTGDCLFGAPFATAAFFAADDAAEMVAFAQGGVSKKGSQPDADSITLELA</sequence>
<dbReference type="SUPFAM" id="SSF50630">
    <property type="entry name" value="Acid proteases"/>
    <property type="match status" value="1"/>
</dbReference>
<keyword evidence="4" id="KW-0378">Hydrolase</keyword>
<dbReference type="AlphaFoldDB" id="A0A364MT12"/>
<dbReference type="Proteomes" id="UP000249619">
    <property type="component" value="Unassembled WGS sequence"/>
</dbReference>
<dbReference type="InterPro" id="IPR033121">
    <property type="entry name" value="PEPTIDASE_A1"/>
</dbReference>
<dbReference type="Pfam" id="PF00026">
    <property type="entry name" value="Asp"/>
    <property type="match status" value="1"/>
</dbReference>